<feature type="domain" description="EamA" evidence="2">
    <location>
        <begin position="11"/>
        <end position="141"/>
    </location>
</feature>
<feature type="domain" description="EamA" evidence="2">
    <location>
        <begin position="151"/>
        <end position="276"/>
    </location>
</feature>
<feature type="transmembrane region" description="Helical" evidence="1">
    <location>
        <begin position="41"/>
        <end position="62"/>
    </location>
</feature>
<feature type="transmembrane region" description="Helical" evidence="1">
    <location>
        <begin position="127"/>
        <end position="143"/>
    </location>
</feature>
<feature type="transmembrane region" description="Helical" evidence="1">
    <location>
        <begin position="180"/>
        <end position="197"/>
    </location>
</feature>
<sequence>MAQQLAVQRNTGVGLVVVSAIVFSAAGIFTKGVSAGAWEIVFWRGLAAAGFTFAYLAVRGTLRDEARSFRGPSLAVAVLGAAGTAAFIPAFKLSSVANVSMIYAAAPFVAAAMAWIFVRERPEPKNLAASAMACGGVAVIFWGSGVSGHLTGDLLALWMTVMMAGMMVIYRIWPETPAGFPAAMSSLVLVPFGAIFGDPLSVPLSEVGITLLFGLFFAVASVTLAEGARRLPPAQTALISTLEMPLAPLLAWIILAELPAVQTAIGGVVVCLAVLWSQRNGR</sequence>
<feature type="transmembrane region" description="Helical" evidence="1">
    <location>
        <begin position="74"/>
        <end position="91"/>
    </location>
</feature>
<keyword evidence="1" id="KW-1133">Transmembrane helix</keyword>
<reference evidence="4" key="1">
    <citation type="submission" date="2018-03" db="EMBL/GenBank/DDBJ databases">
        <authorList>
            <person name="Rodrigo-Torres L."/>
            <person name="Arahal R. D."/>
            <person name="Lucena T."/>
        </authorList>
    </citation>
    <scope>NUCLEOTIDE SEQUENCE [LARGE SCALE GENOMIC DNA]</scope>
    <source>
        <strain evidence="4">CECT 7615</strain>
    </source>
</reference>
<keyword evidence="4" id="KW-1185">Reference proteome</keyword>
<dbReference type="EMBL" id="ONZG01000011">
    <property type="protein sequence ID" value="SPJ30336.1"/>
    <property type="molecule type" value="Genomic_DNA"/>
</dbReference>
<evidence type="ECO:0000259" key="2">
    <source>
        <dbReference type="Pfam" id="PF00892"/>
    </source>
</evidence>
<dbReference type="GO" id="GO:0016020">
    <property type="term" value="C:membrane"/>
    <property type="evidence" value="ECO:0007669"/>
    <property type="project" value="InterPro"/>
</dbReference>
<feature type="transmembrane region" description="Helical" evidence="1">
    <location>
        <begin position="209"/>
        <end position="228"/>
    </location>
</feature>
<dbReference type="RefSeq" id="WP_108790711.1">
    <property type="nucleotide sequence ID" value="NZ_ONZG01000011.1"/>
</dbReference>
<feature type="transmembrane region" description="Helical" evidence="1">
    <location>
        <begin position="155"/>
        <end position="173"/>
    </location>
</feature>
<feature type="transmembrane region" description="Helical" evidence="1">
    <location>
        <begin position="249"/>
        <end position="276"/>
    </location>
</feature>
<dbReference type="AlphaFoldDB" id="A0A2R8CD48"/>
<dbReference type="InterPro" id="IPR000620">
    <property type="entry name" value="EamA_dom"/>
</dbReference>
<name>A0A2R8CD48_9RHOB</name>
<keyword evidence="1" id="KW-0472">Membrane</keyword>
<proteinExistence type="predicted"/>
<dbReference type="InterPro" id="IPR037185">
    <property type="entry name" value="EmrE-like"/>
</dbReference>
<dbReference type="Pfam" id="PF00892">
    <property type="entry name" value="EamA"/>
    <property type="match status" value="2"/>
</dbReference>
<protein>
    <recommendedName>
        <fullName evidence="2">EamA domain-containing protein</fullName>
    </recommendedName>
</protein>
<feature type="transmembrane region" description="Helical" evidence="1">
    <location>
        <begin position="97"/>
        <end position="118"/>
    </location>
</feature>
<dbReference type="Proteomes" id="UP000244898">
    <property type="component" value="Unassembled WGS sequence"/>
</dbReference>
<gene>
    <name evidence="3" type="ORF">TRM7615_03869</name>
</gene>
<feature type="transmembrane region" description="Helical" evidence="1">
    <location>
        <begin position="12"/>
        <end position="29"/>
    </location>
</feature>
<dbReference type="OrthoDB" id="8690132at2"/>
<organism evidence="3 4">
    <name type="scientific">Falsiruegeria mediterranea M17</name>
    <dbReference type="NCBI Taxonomy" id="1200281"/>
    <lineage>
        <taxon>Bacteria</taxon>
        <taxon>Pseudomonadati</taxon>
        <taxon>Pseudomonadota</taxon>
        <taxon>Alphaproteobacteria</taxon>
        <taxon>Rhodobacterales</taxon>
        <taxon>Roseobacteraceae</taxon>
        <taxon>Falsiruegeria</taxon>
    </lineage>
</organism>
<keyword evidence="1" id="KW-0812">Transmembrane</keyword>
<dbReference type="SUPFAM" id="SSF103481">
    <property type="entry name" value="Multidrug resistance efflux transporter EmrE"/>
    <property type="match status" value="2"/>
</dbReference>
<evidence type="ECO:0000313" key="4">
    <source>
        <dbReference type="Proteomes" id="UP000244898"/>
    </source>
</evidence>
<accession>A0A2R8CD48</accession>
<evidence type="ECO:0000313" key="3">
    <source>
        <dbReference type="EMBL" id="SPJ30336.1"/>
    </source>
</evidence>
<dbReference type="PANTHER" id="PTHR22911">
    <property type="entry name" value="ACYL-MALONYL CONDENSING ENZYME-RELATED"/>
    <property type="match status" value="1"/>
</dbReference>
<dbReference type="PANTHER" id="PTHR22911:SF135">
    <property type="entry name" value="BLR4310 PROTEIN"/>
    <property type="match status" value="1"/>
</dbReference>
<evidence type="ECO:0000256" key="1">
    <source>
        <dbReference type="SAM" id="Phobius"/>
    </source>
</evidence>